<dbReference type="GO" id="GO:0055085">
    <property type="term" value="P:transmembrane transport"/>
    <property type="evidence" value="ECO:0007669"/>
    <property type="project" value="InterPro"/>
</dbReference>
<evidence type="ECO:0000256" key="4">
    <source>
        <dbReference type="ARBA" id="ARBA00022692"/>
    </source>
</evidence>
<dbReference type="InterPro" id="IPR000515">
    <property type="entry name" value="MetI-like"/>
</dbReference>
<name>A0A1H1X9Q9_9ACTN</name>
<dbReference type="STRING" id="113562.SAMN04489716_2392"/>
<dbReference type="RefSeq" id="WP_092544244.1">
    <property type="nucleotide sequence ID" value="NZ_BOMJ01000087.1"/>
</dbReference>
<dbReference type="PANTHER" id="PTHR43744:SF12">
    <property type="entry name" value="ABC TRANSPORTER PERMEASE PROTEIN MG189-RELATED"/>
    <property type="match status" value="1"/>
</dbReference>
<dbReference type="EMBL" id="LT629758">
    <property type="protein sequence ID" value="SDT06035.1"/>
    <property type="molecule type" value="Genomic_DNA"/>
</dbReference>
<feature type="transmembrane region" description="Helical" evidence="7">
    <location>
        <begin position="110"/>
        <end position="132"/>
    </location>
</feature>
<evidence type="ECO:0000256" key="1">
    <source>
        <dbReference type="ARBA" id="ARBA00004651"/>
    </source>
</evidence>
<dbReference type="OrthoDB" id="4821463at2"/>
<dbReference type="AlphaFoldDB" id="A0A1H1X9Q9"/>
<dbReference type="Pfam" id="PF00528">
    <property type="entry name" value="BPD_transp_1"/>
    <property type="match status" value="1"/>
</dbReference>
<feature type="transmembrane region" description="Helical" evidence="7">
    <location>
        <begin position="247"/>
        <end position="267"/>
    </location>
</feature>
<evidence type="ECO:0000256" key="7">
    <source>
        <dbReference type="RuleBase" id="RU363032"/>
    </source>
</evidence>
<dbReference type="PANTHER" id="PTHR43744">
    <property type="entry name" value="ABC TRANSPORTER PERMEASE PROTEIN MG189-RELATED-RELATED"/>
    <property type="match status" value="1"/>
</dbReference>
<evidence type="ECO:0000259" key="8">
    <source>
        <dbReference type="PROSITE" id="PS50928"/>
    </source>
</evidence>
<reference evidence="9 10" key="1">
    <citation type="submission" date="2016-10" db="EMBL/GenBank/DDBJ databases">
        <authorList>
            <person name="de Groot N.N."/>
        </authorList>
    </citation>
    <scope>NUCLEOTIDE SEQUENCE [LARGE SCALE GENOMIC DNA]</scope>
    <source>
        <strain evidence="9 10">DSM 43941</strain>
    </source>
</reference>
<keyword evidence="2 7" id="KW-0813">Transport</keyword>
<dbReference type="InterPro" id="IPR035906">
    <property type="entry name" value="MetI-like_sf"/>
</dbReference>
<evidence type="ECO:0000256" key="2">
    <source>
        <dbReference type="ARBA" id="ARBA00022448"/>
    </source>
</evidence>
<comment type="similarity">
    <text evidence="7">Belongs to the binding-protein-dependent transport system permease family.</text>
</comment>
<keyword evidence="5 7" id="KW-1133">Transmembrane helix</keyword>
<protein>
    <submittedName>
        <fullName evidence="9">Multiple sugar transport system permease protein</fullName>
    </submittedName>
</protein>
<gene>
    <name evidence="9" type="ORF">SAMN04489716_2392</name>
</gene>
<keyword evidence="6 7" id="KW-0472">Membrane</keyword>
<sequence length="283" mass="31398">MIENAGRRTTKVLVLTGLTLFTLYSLAPMWFLLVSATKSQHDLYNTNGLWFADFRLWDNLTMLFTYHDGIFLRWMGNSLWYGLTSTVGMTLICVACGYGLAMYKFPGRGVLMGCIIGSFLVPGALLTIPSFLLFSDLGLVDTPWAVILPGFFAPLSVYLAKVYAEGAIPPELLEAARIDGAGEYRIFLQIGVRLMSTGAATIFLLGFISAWNAFYFPLVFLRGEQKWTAMLGLYSWLNVKVENSLDLTSLVEAGALVSLIPMVALMLSMQRYWRSGITLGSLK</sequence>
<dbReference type="Proteomes" id="UP000198688">
    <property type="component" value="Chromosome I"/>
</dbReference>
<keyword evidence="4 7" id="KW-0812">Transmembrane</keyword>
<dbReference type="PROSITE" id="PS50928">
    <property type="entry name" value="ABC_TM1"/>
    <property type="match status" value="1"/>
</dbReference>
<keyword evidence="10" id="KW-1185">Reference proteome</keyword>
<evidence type="ECO:0000256" key="5">
    <source>
        <dbReference type="ARBA" id="ARBA00022989"/>
    </source>
</evidence>
<dbReference type="SUPFAM" id="SSF161098">
    <property type="entry name" value="MetI-like"/>
    <property type="match status" value="1"/>
</dbReference>
<feature type="transmembrane region" description="Helical" evidence="7">
    <location>
        <begin position="194"/>
        <end position="214"/>
    </location>
</feature>
<evidence type="ECO:0000256" key="6">
    <source>
        <dbReference type="ARBA" id="ARBA00023136"/>
    </source>
</evidence>
<evidence type="ECO:0000256" key="3">
    <source>
        <dbReference type="ARBA" id="ARBA00022475"/>
    </source>
</evidence>
<evidence type="ECO:0000313" key="10">
    <source>
        <dbReference type="Proteomes" id="UP000198688"/>
    </source>
</evidence>
<feature type="transmembrane region" description="Helical" evidence="7">
    <location>
        <begin position="79"/>
        <end position="103"/>
    </location>
</feature>
<comment type="subcellular location">
    <subcellularLocation>
        <location evidence="1 7">Cell membrane</location>
        <topology evidence="1 7">Multi-pass membrane protein</topology>
    </subcellularLocation>
</comment>
<evidence type="ECO:0000313" key="9">
    <source>
        <dbReference type="EMBL" id="SDT06035.1"/>
    </source>
</evidence>
<keyword evidence="9" id="KW-0762">Sugar transport</keyword>
<feature type="transmembrane region" description="Helical" evidence="7">
    <location>
        <begin position="12"/>
        <end position="33"/>
    </location>
</feature>
<dbReference type="GO" id="GO:0005886">
    <property type="term" value="C:plasma membrane"/>
    <property type="evidence" value="ECO:0007669"/>
    <property type="project" value="UniProtKB-SubCell"/>
</dbReference>
<proteinExistence type="inferred from homology"/>
<feature type="transmembrane region" description="Helical" evidence="7">
    <location>
        <begin position="144"/>
        <end position="164"/>
    </location>
</feature>
<feature type="domain" description="ABC transmembrane type-1" evidence="8">
    <location>
        <begin position="75"/>
        <end position="269"/>
    </location>
</feature>
<accession>A0A1H1X9Q9</accession>
<keyword evidence="3" id="KW-1003">Cell membrane</keyword>
<dbReference type="Gene3D" id="1.10.3720.10">
    <property type="entry name" value="MetI-like"/>
    <property type="match status" value="1"/>
</dbReference>
<organism evidence="9 10">
    <name type="scientific">Actinoplanes derwentensis</name>
    <dbReference type="NCBI Taxonomy" id="113562"/>
    <lineage>
        <taxon>Bacteria</taxon>
        <taxon>Bacillati</taxon>
        <taxon>Actinomycetota</taxon>
        <taxon>Actinomycetes</taxon>
        <taxon>Micromonosporales</taxon>
        <taxon>Micromonosporaceae</taxon>
        <taxon>Actinoplanes</taxon>
    </lineage>
</organism>
<dbReference type="CDD" id="cd06261">
    <property type="entry name" value="TM_PBP2"/>
    <property type="match status" value="1"/>
</dbReference>